<dbReference type="InterPro" id="IPR037034">
    <property type="entry name" value="RNA_pol_Rpb2_2_sf"/>
</dbReference>
<keyword evidence="4" id="KW-0808">Transferase</keyword>
<keyword evidence="8" id="KW-0804">Transcription</keyword>
<evidence type="ECO:0000259" key="12">
    <source>
        <dbReference type="Pfam" id="PF04563"/>
    </source>
</evidence>
<dbReference type="Gene3D" id="3.90.1800.10">
    <property type="entry name" value="RNA polymerase alpha subunit dimerisation domain"/>
    <property type="match status" value="1"/>
</dbReference>
<feature type="domain" description="RNA polymerase Rpb2" evidence="14">
    <location>
        <begin position="535"/>
        <end position="594"/>
    </location>
</feature>
<dbReference type="Pfam" id="PF04566">
    <property type="entry name" value="RNA_pol_Rpb2_4"/>
    <property type="match status" value="1"/>
</dbReference>
<dbReference type="GO" id="GO:0003899">
    <property type="term" value="F:DNA-directed RNA polymerase activity"/>
    <property type="evidence" value="ECO:0007669"/>
    <property type="project" value="UniProtKB-EC"/>
</dbReference>
<proteinExistence type="inferred from homology"/>
<feature type="domain" description="RNA polymerase beta subunit protrusion" evidence="12">
    <location>
        <begin position="21"/>
        <end position="407"/>
    </location>
</feature>
<dbReference type="GO" id="GO:0000428">
    <property type="term" value="C:DNA-directed RNA polymerase complex"/>
    <property type="evidence" value="ECO:0007669"/>
    <property type="project" value="UniProtKB-KW"/>
</dbReference>
<dbReference type="InterPro" id="IPR007646">
    <property type="entry name" value="RNA_pol_Rpb2_4"/>
</dbReference>
<evidence type="ECO:0000256" key="6">
    <source>
        <dbReference type="ARBA" id="ARBA00022723"/>
    </source>
</evidence>
<dbReference type="Pfam" id="PF04560">
    <property type="entry name" value="RNA_pol_Rpb2_7"/>
    <property type="match status" value="1"/>
</dbReference>
<keyword evidence="3" id="KW-0240">DNA-directed RNA polymerase</keyword>
<evidence type="ECO:0000259" key="9">
    <source>
        <dbReference type="Pfam" id="PF00562"/>
    </source>
</evidence>
<evidence type="ECO:0000259" key="11">
    <source>
        <dbReference type="Pfam" id="PF04561"/>
    </source>
</evidence>
<dbReference type="GO" id="GO:0046872">
    <property type="term" value="F:metal ion binding"/>
    <property type="evidence" value="ECO:0007669"/>
    <property type="project" value="UniProtKB-KW"/>
</dbReference>
<dbReference type="GO" id="GO:0006351">
    <property type="term" value="P:DNA-templated transcription"/>
    <property type="evidence" value="ECO:0007669"/>
    <property type="project" value="InterPro"/>
</dbReference>
<dbReference type="SUPFAM" id="SSF64484">
    <property type="entry name" value="beta and beta-prime subunits of DNA dependent RNA-polymerase"/>
    <property type="match status" value="1"/>
</dbReference>
<feature type="domain" description="RNA polymerase Rpb2" evidence="11">
    <location>
        <begin position="302"/>
        <end position="360"/>
    </location>
</feature>
<protein>
    <recommendedName>
        <fullName evidence="2">DNA-directed RNA polymerase</fullName>
        <ecNumber evidence="2">2.7.7.6</ecNumber>
    </recommendedName>
</protein>
<keyword evidence="5" id="KW-0548">Nucleotidyltransferase</keyword>
<feature type="domain" description="RNA polymerase Rpb2" evidence="10">
    <location>
        <begin position="1034"/>
        <end position="1132"/>
    </location>
</feature>
<feature type="domain" description="DNA-directed RNA polymerase subunit 2 hybrid-binding" evidence="9">
    <location>
        <begin position="668"/>
        <end position="1032"/>
    </location>
</feature>
<evidence type="ECO:0000256" key="7">
    <source>
        <dbReference type="ARBA" id="ARBA00022833"/>
    </source>
</evidence>
<dbReference type="Gene3D" id="2.40.50.150">
    <property type="match status" value="1"/>
</dbReference>
<dbReference type="InterPro" id="IPR007642">
    <property type="entry name" value="RNA_pol_Rpb2_2"/>
</dbReference>
<evidence type="ECO:0000259" key="14">
    <source>
        <dbReference type="Pfam" id="PF04566"/>
    </source>
</evidence>
<dbReference type="EMBL" id="MN740854">
    <property type="protein sequence ID" value="QHU15262.1"/>
    <property type="molecule type" value="Genomic_DNA"/>
</dbReference>
<name>A0A6C0KB74_9ZZZZ</name>
<dbReference type="Pfam" id="PF04561">
    <property type="entry name" value="RNA_pol_Rpb2_2"/>
    <property type="match status" value="1"/>
</dbReference>
<organism evidence="15">
    <name type="scientific">viral metagenome</name>
    <dbReference type="NCBI Taxonomy" id="1070528"/>
    <lineage>
        <taxon>unclassified sequences</taxon>
        <taxon>metagenomes</taxon>
        <taxon>organismal metagenomes</taxon>
    </lineage>
</organism>
<feature type="domain" description="RNA polymerase Rpb2" evidence="13">
    <location>
        <begin position="433"/>
        <end position="496"/>
    </location>
</feature>
<evidence type="ECO:0000259" key="13">
    <source>
        <dbReference type="Pfam" id="PF04565"/>
    </source>
</evidence>
<evidence type="ECO:0000256" key="5">
    <source>
        <dbReference type="ARBA" id="ARBA00022695"/>
    </source>
</evidence>
<dbReference type="PANTHER" id="PTHR20856">
    <property type="entry name" value="DNA-DIRECTED RNA POLYMERASE I SUBUNIT 2"/>
    <property type="match status" value="1"/>
</dbReference>
<dbReference type="InterPro" id="IPR037033">
    <property type="entry name" value="DNA-dir_RNAP_su2_hyb_sf"/>
</dbReference>
<comment type="similarity">
    <text evidence="1">Belongs to the RNA polymerase beta chain family.</text>
</comment>
<accession>A0A6C0KB74</accession>
<dbReference type="InterPro" id="IPR007121">
    <property type="entry name" value="RNA_pol_bsu_CS"/>
</dbReference>
<reference evidence="15" key="1">
    <citation type="journal article" date="2020" name="Nature">
        <title>Giant virus diversity and host interactions through global metagenomics.</title>
        <authorList>
            <person name="Schulz F."/>
            <person name="Roux S."/>
            <person name="Paez-Espino D."/>
            <person name="Jungbluth S."/>
            <person name="Walsh D.A."/>
            <person name="Denef V.J."/>
            <person name="McMahon K.D."/>
            <person name="Konstantinidis K.T."/>
            <person name="Eloe-Fadrosh E.A."/>
            <person name="Kyrpides N.C."/>
            <person name="Woyke T."/>
        </authorList>
    </citation>
    <scope>NUCLEOTIDE SEQUENCE</scope>
    <source>
        <strain evidence="15">GVMAG-S-1103017-68</strain>
    </source>
</reference>
<evidence type="ECO:0000313" key="15">
    <source>
        <dbReference type="EMBL" id="QHU15262.1"/>
    </source>
</evidence>
<evidence type="ECO:0000256" key="2">
    <source>
        <dbReference type="ARBA" id="ARBA00012418"/>
    </source>
</evidence>
<dbReference type="InterPro" id="IPR007644">
    <property type="entry name" value="RNA_pol_bsu_protrusion"/>
</dbReference>
<dbReference type="InterPro" id="IPR015712">
    <property type="entry name" value="DNA-dir_RNA_pol_su2"/>
</dbReference>
<dbReference type="InterPro" id="IPR007120">
    <property type="entry name" value="DNA-dir_RNAP_su2_dom"/>
</dbReference>
<evidence type="ECO:0000256" key="8">
    <source>
        <dbReference type="ARBA" id="ARBA00023163"/>
    </source>
</evidence>
<dbReference type="Pfam" id="PF04565">
    <property type="entry name" value="RNA_pol_Rpb2_3"/>
    <property type="match status" value="1"/>
</dbReference>
<dbReference type="GO" id="GO:0003677">
    <property type="term" value="F:DNA binding"/>
    <property type="evidence" value="ECO:0007669"/>
    <property type="project" value="InterPro"/>
</dbReference>
<evidence type="ECO:0000256" key="1">
    <source>
        <dbReference type="ARBA" id="ARBA00006835"/>
    </source>
</evidence>
<dbReference type="Gene3D" id="2.40.270.10">
    <property type="entry name" value="DNA-directed RNA polymerase, subunit 2, domain 6"/>
    <property type="match status" value="1"/>
</dbReference>
<dbReference type="InterPro" id="IPR007645">
    <property type="entry name" value="RNA_pol_Rpb2_3"/>
</dbReference>
<dbReference type="Pfam" id="PF04563">
    <property type="entry name" value="RNA_pol_Rpb2_1"/>
    <property type="match status" value="1"/>
</dbReference>
<dbReference type="Gene3D" id="3.90.1100.10">
    <property type="match status" value="2"/>
</dbReference>
<evidence type="ECO:0000256" key="4">
    <source>
        <dbReference type="ARBA" id="ARBA00022679"/>
    </source>
</evidence>
<dbReference type="InterPro" id="IPR014724">
    <property type="entry name" value="RNA_pol_RPB2_OB-fold"/>
</dbReference>
<dbReference type="PROSITE" id="PS01166">
    <property type="entry name" value="RNA_POL_BETA"/>
    <property type="match status" value="1"/>
</dbReference>
<keyword evidence="6" id="KW-0479">Metal-binding</keyword>
<dbReference type="Gene3D" id="3.90.1110.10">
    <property type="entry name" value="RNA polymerase Rpb2, domain 2"/>
    <property type="match status" value="1"/>
</dbReference>
<dbReference type="EC" id="2.7.7.6" evidence="2"/>
<dbReference type="CDD" id="cd00653">
    <property type="entry name" value="RNA_pol_B_RPB2"/>
    <property type="match status" value="1"/>
</dbReference>
<evidence type="ECO:0000256" key="3">
    <source>
        <dbReference type="ARBA" id="ARBA00022478"/>
    </source>
</evidence>
<dbReference type="AlphaFoldDB" id="A0A6C0KB74"/>
<dbReference type="GO" id="GO:0032549">
    <property type="term" value="F:ribonucleoside binding"/>
    <property type="evidence" value="ECO:0007669"/>
    <property type="project" value="InterPro"/>
</dbReference>
<keyword evidence="7" id="KW-0862">Zinc</keyword>
<dbReference type="InterPro" id="IPR007641">
    <property type="entry name" value="RNA_pol_Rpb2_7"/>
</dbReference>
<dbReference type="Pfam" id="PF00562">
    <property type="entry name" value="RNA_pol_Rpb2_6"/>
    <property type="match status" value="1"/>
</dbReference>
<evidence type="ECO:0000259" key="10">
    <source>
        <dbReference type="Pfam" id="PF04560"/>
    </source>
</evidence>
<sequence length="1144" mass="127128">MEPLGREDLYAVLKSYITQYGLVRNQIESYNFFCTTQLPSIIRETPQIVATDKNDVTHTIEFLDVHVTQPRTRESDGFVRPSVSPHETALRGQTYSSDILVDVRYSRSDQADEDARIYTGVEMCRIPVMMGSRYCATRGQYDPKVRCSIDQGGYFLINSSEKSIICQEKLAINRVFVWPRKSQTKDKFICEIRSCHEKKLRSTSTLTMGIRDFAGGQLPKIVVNLPFVDMQCTVCQIFCVLGCRTVTEMMRYVDPVGDPDGCGAVVQNILKDDFCAEDTRDSIMLQVGRKCGHADNTKAMSYMTHIMDCEFLPHIGLTSSAADLCAKRVFFGFMIRKLVLVFLGKLATDDRDDYINKRVDGPGMLMSLLFRQLWRQFLKTATVGFAKTLDGNKQLNVPDLLRATKVSSGILYAFSTGSWGVSKSAGDRAGVVQMMNRASFFAVLAALRRINTPVNKDSKSPPVRQLHASSWGVVCATETPEGASCGLIKNLALLAHSRVGCSSALLLPVVRRLARFAPLRDGGQFVWDAPDRCHVLLNGKFVGTVPCRDAALADLRAFRRCGMLPFDTTLARMSGANCIEVDSDPGALCRPVFCTDSHARIRELCVSERRATRGPKRLFQRLMDEGCIVYLEKKEERSLMVAIDVVAAVAQDIEFFEIHPLCIMGLCGNLIPFPEFNQAPRNTYQAAMGKQALGLSCCNAMNRFDTVSHMMHSPHRPIVDTIVSEIIGTPVLPSGQMLVVGIMAYGGYNQEDSLIMNAGTIERGMGRCDVYRTHKYDVPLTGQETFLVMVPPKDCTGRKYGDYTKLSSRGWPAVGTEVVSGDVLLGIVMETKQEARDCSVIYKHGPAVVDAVWTCDNKNGKQRVCVRTREHRLPRPGDKFSSRHGQKGVIGRIMPHADMPYRQDGLVVDILVNPHAIPSRMTIGHLLETEIGTVGCMLGSFADATAFGGCSVHQVAETCDEVLRRTGADWVMDKNCNSTMICGVSGEVLTTQCFVGLTWYQKLKHMVRDKAHSRTTGPVAIMTRQPLEGRSRGGGLRFGEMEVQCLLAYGAAKNTREFLYSKSDPFKAFYCRQCGRLCEPPCTDRKKHIVRSKHAFCRHCDSFNYISRIEIPYCGKLFLQLLQAGNIDARLQTVPDASLAASLA</sequence>